<dbReference type="Gene3D" id="3.30.1370.50">
    <property type="entry name" value="R3H-like domain"/>
    <property type="match status" value="1"/>
</dbReference>
<evidence type="ECO:0008006" key="2">
    <source>
        <dbReference type="Google" id="ProtNLM"/>
    </source>
</evidence>
<dbReference type="InterPro" id="IPR039247">
    <property type="entry name" value="KhpB"/>
</dbReference>
<dbReference type="InterPro" id="IPR015946">
    <property type="entry name" value="KH_dom-like_a/b"/>
</dbReference>
<comment type="caution">
    <text evidence="1">The sequence shown here is derived from an EMBL/GenBank/DDBJ whole genome shotgun (WGS) entry which is preliminary data.</text>
</comment>
<reference evidence="1" key="1">
    <citation type="journal article" date="2012" name="Science">
        <title>Fermentation, hydrogen, and sulfur metabolism in multiple uncultivated bacterial phyla.</title>
        <authorList>
            <person name="Wrighton K.C."/>
            <person name="Thomas B.C."/>
            <person name="Sharon I."/>
            <person name="Miller C.S."/>
            <person name="Castelle C.J."/>
            <person name="VerBerkmoes N.C."/>
            <person name="Wilkins M.J."/>
            <person name="Hettich R.L."/>
            <person name="Lipton M.S."/>
            <person name="Williams K.H."/>
            <person name="Long P.E."/>
            <person name="Banfield J.F."/>
        </authorList>
    </citation>
    <scope>NUCLEOTIDE SEQUENCE [LARGE SCALE GENOMIC DNA]</scope>
</reference>
<sequence length="168" mass="20370">MKEQIYDLCYKFFTLSKIQVDSLSVELEDEKRNIYYVKLETPDSKLIIWIHGQSLDNIKHLLGRMIEGIVWKNCVIHLEVNDYLKSKDDKLYKYIDSRIDYITKNNKEITLPNFTSYERKKIHSYIWDKKIEWLTAWSDWVWAERVMHISYSKPKTVNIDIDIDWIDI</sequence>
<protein>
    <recommendedName>
        <fullName evidence="2">R3H domain-containing protein</fullName>
    </recommendedName>
</protein>
<dbReference type="PANTHER" id="PTHR35800">
    <property type="entry name" value="PROTEIN JAG"/>
    <property type="match status" value="1"/>
</dbReference>
<gene>
    <name evidence="1" type="ORF">ACD_49C00067G0044</name>
</gene>
<evidence type="ECO:0000313" key="1">
    <source>
        <dbReference type="EMBL" id="EKD66058.1"/>
    </source>
</evidence>
<proteinExistence type="predicted"/>
<dbReference type="GO" id="GO:0003723">
    <property type="term" value="F:RNA binding"/>
    <property type="evidence" value="ECO:0007669"/>
    <property type="project" value="InterPro"/>
</dbReference>
<organism evidence="1">
    <name type="scientific">uncultured bacterium</name>
    <name type="common">gcode 4</name>
    <dbReference type="NCBI Taxonomy" id="1234023"/>
    <lineage>
        <taxon>Bacteria</taxon>
        <taxon>environmental samples</taxon>
    </lineage>
</organism>
<name>K2BBC5_9BACT</name>
<dbReference type="Gene3D" id="3.30.300.20">
    <property type="match status" value="1"/>
</dbReference>
<dbReference type="PANTHER" id="PTHR35800:SF1">
    <property type="entry name" value="RNA-BINDING PROTEIN KHPB"/>
    <property type="match status" value="1"/>
</dbReference>
<dbReference type="AlphaFoldDB" id="K2BBC5"/>
<dbReference type="InterPro" id="IPR036867">
    <property type="entry name" value="R3H_dom_sf"/>
</dbReference>
<accession>K2BBC5</accession>
<dbReference type="EMBL" id="AMFJ01021653">
    <property type="protein sequence ID" value="EKD66058.1"/>
    <property type="molecule type" value="Genomic_DNA"/>
</dbReference>